<dbReference type="Gene3D" id="3.40.630.10">
    <property type="entry name" value="Zn peptidases"/>
    <property type="match status" value="1"/>
</dbReference>
<dbReference type="GO" id="GO:0016813">
    <property type="term" value="F:hydrolase activity, acting on carbon-nitrogen (but not peptide) bonds, in linear amidines"/>
    <property type="evidence" value="ECO:0007669"/>
    <property type="project" value="InterPro"/>
</dbReference>
<dbReference type="RefSeq" id="WP_177208933.1">
    <property type="nucleotide sequence ID" value="NZ_FOQA01000011.1"/>
</dbReference>
<evidence type="ECO:0000313" key="6">
    <source>
        <dbReference type="EMBL" id="SFI29531.1"/>
    </source>
</evidence>
<feature type="binding site" evidence="3">
    <location>
        <position position="128"/>
    </location>
    <ligand>
        <name>Zn(2+)</name>
        <dbReference type="ChEBI" id="CHEBI:29105"/>
        <label>2</label>
    </ligand>
</feature>
<feature type="binding site" evidence="3">
    <location>
        <position position="93"/>
    </location>
    <ligand>
        <name>Zn(2+)</name>
        <dbReference type="ChEBI" id="CHEBI:29105"/>
        <label>2</label>
    </ligand>
</feature>
<name>A0A1I3H1H3_9FIRM</name>
<keyword evidence="3" id="KW-0479">Metal-binding</keyword>
<feature type="binding site" evidence="4">
    <location>
        <position position="216"/>
    </location>
    <ligand>
        <name>allantoate</name>
        <dbReference type="ChEBI" id="CHEBI:17536"/>
    </ligand>
</feature>
<dbReference type="SUPFAM" id="SSF55031">
    <property type="entry name" value="Bacterial exopeptidase dimerisation domain"/>
    <property type="match status" value="1"/>
</dbReference>
<accession>A0A1I3H1H3</accession>
<evidence type="ECO:0000259" key="5">
    <source>
        <dbReference type="Pfam" id="PF07687"/>
    </source>
</evidence>
<dbReference type="Proteomes" id="UP000199287">
    <property type="component" value="Unassembled WGS sequence"/>
</dbReference>
<keyword evidence="7" id="KW-1185">Reference proteome</keyword>
<dbReference type="SUPFAM" id="SSF53187">
    <property type="entry name" value="Zn-dependent exopeptidases"/>
    <property type="match status" value="1"/>
</dbReference>
<dbReference type="InterPro" id="IPR002933">
    <property type="entry name" value="Peptidase_M20"/>
</dbReference>
<evidence type="ECO:0000256" key="3">
    <source>
        <dbReference type="PIRSR" id="PIRSR001235-1"/>
    </source>
</evidence>
<dbReference type="InterPro" id="IPR011650">
    <property type="entry name" value="Peptidase_M20_dimer"/>
</dbReference>
<dbReference type="STRING" id="69895.SAMN05192551_11119"/>
<dbReference type="Pfam" id="PF01546">
    <property type="entry name" value="Peptidase_M20"/>
    <property type="match status" value="1"/>
</dbReference>
<dbReference type="Gene3D" id="3.30.70.360">
    <property type="match status" value="1"/>
</dbReference>
<comment type="cofactor">
    <cofactor evidence="3">
        <name>Zn(2+)</name>
        <dbReference type="ChEBI" id="CHEBI:29105"/>
    </cofactor>
    <text evidence="3">Binds 2 Zn(2+) ions per subunit.</text>
</comment>
<dbReference type="EMBL" id="FOQA01000011">
    <property type="protein sequence ID" value="SFI29531.1"/>
    <property type="molecule type" value="Genomic_DNA"/>
</dbReference>
<dbReference type="PIRSF" id="PIRSF001235">
    <property type="entry name" value="Amidase_carbamoylase"/>
    <property type="match status" value="1"/>
</dbReference>
<dbReference type="InterPro" id="IPR010158">
    <property type="entry name" value="Amidase_Cbmase"/>
</dbReference>
<feature type="binding site" evidence="4">
    <location>
        <position position="289"/>
    </location>
    <ligand>
        <name>allantoate</name>
        <dbReference type="ChEBI" id="CHEBI:17536"/>
    </ligand>
</feature>
<gene>
    <name evidence="6" type="ORF">SAMN05192551_11119</name>
</gene>
<dbReference type="Pfam" id="PF07687">
    <property type="entry name" value="M20_dimer"/>
    <property type="match status" value="1"/>
</dbReference>
<sequence>MKSKMLKQDIMKAIHELSQFGQDECGGMTRLLYDEAWVKAQNHMKKMMEEGGLDTSYDAVGNLFGRLEGTAHKDQTILIGSHIDTVKNGGMYDGQFGIVAGLIAASYLKRNFGQPLRNIEIVSISEEEGSRFPLAFWGTKNLLGLVGREEVLNVYDENGVAFAEAMHQAGFDFRPEDEPLRQDILAFLEIHIEQGCVLEKERKPLGIVSNIVGQRRFSVELTGESNHAGTTPMGYRRDAVHAATEMISNILNRGQSYGDPLVVTVGKIDVKPNVVNVVPGQLEFSIDTRHPDKKMLEDFTKEIHQLVEETAEKHGLKFCLDMWMDTDPVPMDEGLTQIIEAECVLNGVDFLKMNSGAGHDAQLMANHVPTALIFVPSHRGISHSPHEHTDGRDLALGVHTLIKTLYQLAYKEETGIVESIA</sequence>
<organism evidence="6 7">
    <name type="scientific">Tindallia magadiensis</name>
    <dbReference type="NCBI Taxonomy" id="69895"/>
    <lineage>
        <taxon>Bacteria</taxon>
        <taxon>Bacillati</taxon>
        <taxon>Bacillota</taxon>
        <taxon>Clostridia</taxon>
        <taxon>Peptostreptococcales</taxon>
        <taxon>Tindalliaceae</taxon>
        <taxon>Tindallia</taxon>
    </lineage>
</organism>
<reference evidence="7" key="1">
    <citation type="submission" date="2016-10" db="EMBL/GenBank/DDBJ databases">
        <authorList>
            <person name="Varghese N."/>
            <person name="Submissions S."/>
        </authorList>
    </citation>
    <scope>NUCLEOTIDE SEQUENCE [LARGE SCALE GENOMIC DNA]</scope>
    <source>
        <strain evidence="7">Z-7934</strain>
    </source>
</reference>
<protein>
    <submittedName>
        <fullName evidence="6">Allantoate deiminase</fullName>
    </submittedName>
</protein>
<feature type="domain" description="Peptidase M20 dimerisation" evidence="5">
    <location>
        <begin position="215"/>
        <end position="313"/>
    </location>
</feature>
<feature type="binding site" evidence="3">
    <location>
        <position position="191"/>
    </location>
    <ligand>
        <name>Zn(2+)</name>
        <dbReference type="ChEBI" id="CHEBI:29105"/>
        <label>1</label>
    </ligand>
</feature>
<keyword evidence="2" id="KW-0378">Hydrolase</keyword>
<evidence type="ECO:0000256" key="1">
    <source>
        <dbReference type="ARBA" id="ARBA00006153"/>
    </source>
</evidence>
<dbReference type="CDD" id="cd03884">
    <property type="entry name" value="M20_bAS"/>
    <property type="match status" value="1"/>
</dbReference>
<dbReference type="NCBIfam" id="NF006768">
    <property type="entry name" value="PRK09290.1-1"/>
    <property type="match status" value="1"/>
</dbReference>
<comment type="similarity">
    <text evidence="1">Belongs to the peptidase M20 family.</text>
</comment>
<keyword evidence="3" id="KW-0862">Zinc</keyword>
<dbReference type="PANTHER" id="PTHR32494">
    <property type="entry name" value="ALLANTOATE DEIMINASE-RELATED"/>
    <property type="match status" value="1"/>
</dbReference>
<feature type="binding site" evidence="3">
    <location>
        <position position="82"/>
    </location>
    <ligand>
        <name>Zn(2+)</name>
        <dbReference type="ChEBI" id="CHEBI:29105"/>
        <label>1</label>
    </ligand>
</feature>
<feature type="binding site" evidence="4">
    <location>
        <position position="276"/>
    </location>
    <ligand>
        <name>allantoate</name>
        <dbReference type="ChEBI" id="CHEBI:17536"/>
    </ligand>
</feature>
<dbReference type="GO" id="GO:0046872">
    <property type="term" value="F:metal ion binding"/>
    <property type="evidence" value="ECO:0007669"/>
    <property type="project" value="UniProtKB-KW"/>
</dbReference>
<feature type="binding site" evidence="3">
    <location>
        <position position="383"/>
    </location>
    <ligand>
        <name>Zn(2+)</name>
        <dbReference type="ChEBI" id="CHEBI:29105"/>
        <label>2</label>
    </ligand>
</feature>
<evidence type="ECO:0000313" key="7">
    <source>
        <dbReference type="Proteomes" id="UP000199287"/>
    </source>
</evidence>
<evidence type="ECO:0000256" key="4">
    <source>
        <dbReference type="PIRSR" id="PIRSR001235-2"/>
    </source>
</evidence>
<dbReference type="PANTHER" id="PTHR32494:SF5">
    <property type="entry name" value="ALLANTOATE AMIDOHYDROLASE"/>
    <property type="match status" value="1"/>
</dbReference>
<dbReference type="NCBIfam" id="TIGR01879">
    <property type="entry name" value="hydantase"/>
    <property type="match status" value="1"/>
</dbReference>
<feature type="binding site" evidence="3">
    <location>
        <position position="93"/>
    </location>
    <ligand>
        <name>Zn(2+)</name>
        <dbReference type="ChEBI" id="CHEBI:29105"/>
        <label>1</label>
    </ligand>
</feature>
<dbReference type="NCBIfam" id="NF006771">
    <property type="entry name" value="PRK09290.1-5"/>
    <property type="match status" value="1"/>
</dbReference>
<dbReference type="AlphaFoldDB" id="A0A1I3H1H3"/>
<evidence type="ECO:0000256" key="2">
    <source>
        <dbReference type="ARBA" id="ARBA00022801"/>
    </source>
</evidence>
<dbReference type="InterPro" id="IPR036264">
    <property type="entry name" value="Bact_exopeptidase_dim_dom"/>
</dbReference>
<proteinExistence type="inferred from homology"/>